<name>A0ABU9AT99_9BACT</name>
<evidence type="ECO:0000313" key="2">
    <source>
        <dbReference type="EMBL" id="MEK7950953.1"/>
    </source>
</evidence>
<feature type="signal peptide" evidence="1">
    <location>
        <begin position="1"/>
        <end position="29"/>
    </location>
</feature>
<evidence type="ECO:0000256" key="1">
    <source>
        <dbReference type="SAM" id="SignalP"/>
    </source>
</evidence>
<proteinExistence type="predicted"/>
<dbReference type="EMBL" id="JBBUKT010000003">
    <property type="protein sequence ID" value="MEK7950953.1"/>
    <property type="molecule type" value="Genomic_DNA"/>
</dbReference>
<comment type="caution">
    <text evidence="2">The sequence shown here is derived from an EMBL/GenBank/DDBJ whole genome shotgun (WGS) entry which is preliminary data.</text>
</comment>
<dbReference type="RefSeq" id="WP_341404555.1">
    <property type="nucleotide sequence ID" value="NZ_JBBUKT010000003.1"/>
</dbReference>
<dbReference type="Proteomes" id="UP001371305">
    <property type="component" value="Unassembled WGS sequence"/>
</dbReference>
<keyword evidence="1" id="KW-0732">Signal</keyword>
<sequence>MRSHQPIWKRLAKAGALILIGGLSSCASTSPQPEIAAGQRRCVIYHPYYYNSDKLVGRESEIRNALTVQVSGGEKYTLRPYRSLQVPIPKSGALVEVLDDPLATFGAPRKSESARIPAGGDTAYVRISRSQGFGGVTMTPTMSIPVAVPAYIADRAKLVSPEVAKKELAEFE</sequence>
<accession>A0ABU9AT99</accession>
<gene>
    <name evidence="2" type="ORF">WKV53_10620</name>
</gene>
<dbReference type="PROSITE" id="PS51257">
    <property type="entry name" value="PROKAR_LIPOPROTEIN"/>
    <property type="match status" value="1"/>
</dbReference>
<organism evidence="2 3">
    <name type="scientific">Luteolibacter soli</name>
    <dbReference type="NCBI Taxonomy" id="3135280"/>
    <lineage>
        <taxon>Bacteria</taxon>
        <taxon>Pseudomonadati</taxon>
        <taxon>Verrucomicrobiota</taxon>
        <taxon>Verrucomicrobiia</taxon>
        <taxon>Verrucomicrobiales</taxon>
        <taxon>Verrucomicrobiaceae</taxon>
        <taxon>Luteolibacter</taxon>
    </lineage>
</organism>
<protein>
    <recommendedName>
        <fullName evidence="4">DUF2846 domain-containing protein</fullName>
    </recommendedName>
</protein>
<evidence type="ECO:0008006" key="4">
    <source>
        <dbReference type="Google" id="ProtNLM"/>
    </source>
</evidence>
<feature type="chain" id="PRO_5045963113" description="DUF2846 domain-containing protein" evidence="1">
    <location>
        <begin position="30"/>
        <end position="172"/>
    </location>
</feature>
<evidence type="ECO:0000313" key="3">
    <source>
        <dbReference type="Proteomes" id="UP001371305"/>
    </source>
</evidence>
<keyword evidence="3" id="KW-1185">Reference proteome</keyword>
<reference evidence="2 3" key="1">
    <citation type="submission" date="2024-04" db="EMBL/GenBank/DDBJ databases">
        <title>Luteolibacter sp. isolated from soil.</title>
        <authorList>
            <person name="An J."/>
        </authorList>
    </citation>
    <scope>NUCLEOTIDE SEQUENCE [LARGE SCALE GENOMIC DNA]</scope>
    <source>
        <strain evidence="2 3">Y139</strain>
    </source>
</reference>